<reference evidence="2" key="1">
    <citation type="submission" date="2018-02" db="EMBL/GenBank/DDBJ databases">
        <title>Rhizophora mucronata_Transcriptome.</title>
        <authorList>
            <person name="Meera S.P."/>
            <person name="Sreeshan A."/>
            <person name="Augustine A."/>
        </authorList>
    </citation>
    <scope>NUCLEOTIDE SEQUENCE</scope>
    <source>
        <tissue evidence="2">Leaf</tissue>
    </source>
</reference>
<feature type="region of interest" description="Disordered" evidence="1">
    <location>
        <begin position="1"/>
        <end position="45"/>
    </location>
</feature>
<evidence type="ECO:0000313" key="2">
    <source>
        <dbReference type="EMBL" id="MBX35583.1"/>
    </source>
</evidence>
<accession>A0A2P2MZE6</accession>
<proteinExistence type="predicted"/>
<name>A0A2P2MZE6_RHIMU</name>
<organism evidence="2">
    <name type="scientific">Rhizophora mucronata</name>
    <name type="common">Asiatic mangrove</name>
    <dbReference type="NCBI Taxonomy" id="61149"/>
    <lineage>
        <taxon>Eukaryota</taxon>
        <taxon>Viridiplantae</taxon>
        <taxon>Streptophyta</taxon>
        <taxon>Embryophyta</taxon>
        <taxon>Tracheophyta</taxon>
        <taxon>Spermatophyta</taxon>
        <taxon>Magnoliopsida</taxon>
        <taxon>eudicotyledons</taxon>
        <taxon>Gunneridae</taxon>
        <taxon>Pentapetalae</taxon>
        <taxon>rosids</taxon>
        <taxon>fabids</taxon>
        <taxon>Malpighiales</taxon>
        <taxon>Rhizophoraceae</taxon>
        <taxon>Rhizophora</taxon>
    </lineage>
</organism>
<dbReference type="AlphaFoldDB" id="A0A2P2MZE6"/>
<evidence type="ECO:0000256" key="1">
    <source>
        <dbReference type="SAM" id="MobiDB-lite"/>
    </source>
</evidence>
<dbReference type="EMBL" id="GGEC01055099">
    <property type="protein sequence ID" value="MBX35583.1"/>
    <property type="molecule type" value="Transcribed_RNA"/>
</dbReference>
<sequence length="83" mass="10137">MKALIEGKSFQRNQMKNQMPKKQGLHVLEQNQRRKRRQKLESQDRALISKPQMCKAFIREKRHLKGLWTRRGPRHWAYKFANH</sequence>
<protein>
    <submittedName>
        <fullName evidence="2">Uncharacterized protein</fullName>
    </submittedName>
</protein>